<keyword evidence="2 5" id="KW-0808">Transferase</keyword>
<protein>
    <recommendedName>
        <fullName evidence="1">citrate lyase holo-[acyl-carrier protein] synthase</fullName>
        <ecNumber evidence="1">2.7.7.61</ecNumber>
    </recommendedName>
</protein>
<keyword evidence="6" id="KW-1185">Reference proteome</keyword>
<accession>A0ABS7SYK6</accession>
<evidence type="ECO:0000256" key="4">
    <source>
        <dbReference type="ARBA" id="ARBA00048574"/>
    </source>
</evidence>
<evidence type="ECO:0000313" key="5">
    <source>
        <dbReference type="EMBL" id="MBZ2386618.1"/>
    </source>
</evidence>
<organism evidence="5 6">
    <name type="scientific">Anaerococcus murdochii</name>
    <dbReference type="NCBI Taxonomy" id="411577"/>
    <lineage>
        <taxon>Bacteria</taxon>
        <taxon>Bacillati</taxon>
        <taxon>Bacillota</taxon>
        <taxon>Tissierellia</taxon>
        <taxon>Tissierellales</taxon>
        <taxon>Peptoniphilaceae</taxon>
        <taxon>Anaerococcus</taxon>
    </lineage>
</organism>
<evidence type="ECO:0000313" key="6">
    <source>
        <dbReference type="Proteomes" id="UP000734271"/>
    </source>
</evidence>
<dbReference type="Pfam" id="PF03802">
    <property type="entry name" value="CitX"/>
    <property type="match status" value="1"/>
</dbReference>
<dbReference type="Proteomes" id="UP000734271">
    <property type="component" value="Unassembled WGS sequence"/>
</dbReference>
<reference evidence="5 6" key="1">
    <citation type="submission" date="2021-08" db="EMBL/GenBank/DDBJ databases">
        <title>FDA dAtabase for Regulatory Grade micrObial Sequences (FDA-ARGOS): Supporting development and validation of Infectious Disease Dx tests.</title>
        <authorList>
            <person name="Sproer C."/>
            <person name="Gronow S."/>
            <person name="Severitt S."/>
            <person name="Schroder I."/>
            <person name="Tallon L."/>
            <person name="Sadzewicz L."/>
            <person name="Zhao X."/>
            <person name="Boylan J."/>
            <person name="Ott S."/>
            <person name="Bowen H."/>
            <person name="Vavikolanu K."/>
            <person name="Hazen T."/>
            <person name="Aluvathingal J."/>
            <person name="Nadendla S."/>
            <person name="Lowell S."/>
            <person name="Myers T."/>
            <person name="Yan Y."/>
            <person name="Sichtig H."/>
        </authorList>
    </citation>
    <scope>NUCLEOTIDE SEQUENCE [LARGE SCALE GENOMIC DNA]</scope>
    <source>
        <strain evidence="5 6">FDAARGOS_1460</strain>
    </source>
</reference>
<proteinExistence type="predicted"/>
<evidence type="ECO:0000256" key="2">
    <source>
        <dbReference type="ARBA" id="ARBA00022679"/>
    </source>
</evidence>
<dbReference type="RefSeq" id="WP_223418855.1">
    <property type="nucleotide sequence ID" value="NZ_JAIPME010000002.1"/>
</dbReference>
<keyword evidence="3 5" id="KW-0548">Nucleotidyltransferase</keyword>
<sequence length="177" mass="20409">MGKYFKGKTYVDLKEVLENRDRRRKKIRKKLLIHPEKTVISYKLNIPGPEKINSGLVAIFDRGLKEITEKIKELAWDFEISEIWEAKTGKEAIILVDGDGFDVKRAMVDIEEGSSLARLFDIDVSRKGYDISRKDLGLSERKCLICDKPVTSCARSRRHSVEEMQACIEKILEDYLS</sequence>
<comment type="catalytic activity">
    <reaction evidence="4">
        <text>apo-[citrate lyase ACP] + 2'-(5''-triphospho-alpha-D-ribosyl)-3'-dephospho-CoA = holo-[citrate lyase ACP] + diphosphate</text>
        <dbReference type="Rhea" id="RHEA:16333"/>
        <dbReference type="Rhea" id="RHEA-COMP:10157"/>
        <dbReference type="Rhea" id="RHEA-COMP:10158"/>
        <dbReference type="ChEBI" id="CHEBI:29999"/>
        <dbReference type="ChEBI" id="CHEBI:33019"/>
        <dbReference type="ChEBI" id="CHEBI:61378"/>
        <dbReference type="ChEBI" id="CHEBI:82683"/>
        <dbReference type="EC" id="2.7.7.61"/>
    </reaction>
</comment>
<keyword evidence="5" id="KW-0456">Lyase</keyword>
<dbReference type="EC" id="2.7.7.61" evidence="1"/>
<dbReference type="EMBL" id="JAIPME010000002">
    <property type="protein sequence ID" value="MBZ2386618.1"/>
    <property type="molecule type" value="Genomic_DNA"/>
</dbReference>
<comment type="caution">
    <text evidence="5">The sequence shown here is derived from an EMBL/GenBank/DDBJ whole genome shotgun (WGS) entry which is preliminary data.</text>
</comment>
<gene>
    <name evidence="5" type="primary">citX</name>
    <name evidence="5" type="ORF">K8P03_04810</name>
</gene>
<evidence type="ECO:0000256" key="3">
    <source>
        <dbReference type="ARBA" id="ARBA00022695"/>
    </source>
</evidence>
<dbReference type="InterPro" id="IPR005551">
    <property type="entry name" value="CitX"/>
</dbReference>
<dbReference type="GO" id="GO:0016829">
    <property type="term" value="F:lyase activity"/>
    <property type="evidence" value="ECO:0007669"/>
    <property type="project" value="UniProtKB-KW"/>
</dbReference>
<dbReference type="GO" id="GO:0050519">
    <property type="term" value="F:holo-citrate lyase synthase activity"/>
    <property type="evidence" value="ECO:0007669"/>
    <property type="project" value="UniProtKB-EC"/>
</dbReference>
<evidence type="ECO:0000256" key="1">
    <source>
        <dbReference type="ARBA" id="ARBA00012524"/>
    </source>
</evidence>
<name>A0ABS7SYK6_9FIRM</name>
<dbReference type="NCBIfam" id="TIGR03124">
    <property type="entry name" value="citrate_citX"/>
    <property type="match status" value="1"/>
</dbReference>